<comment type="caution">
    <text evidence="4">The sequence shown here is derived from an EMBL/GenBank/DDBJ whole genome shotgun (WGS) entry which is preliminary data.</text>
</comment>
<dbReference type="InterPro" id="IPR032508">
    <property type="entry name" value="FecR_C"/>
</dbReference>
<reference evidence="4" key="1">
    <citation type="submission" date="2022-05" db="EMBL/GenBank/DDBJ databases">
        <authorList>
            <person name="Park J.-S."/>
        </authorList>
    </citation>
    <scope>NUCLEOTIDE SEQUENCE</scope>
    <source>
        <strain evidence="4">2012CJ34-3</strain>
    </source>
</reference>
<dbReference type="EMBL" id="JAMFLZ010000011">
    <property type="protein sequence ID" value="MCL6296704.1"/>
    <property type="molecule type" value="Genomic_DNA"/>
</dbReference>
<name>A0ABT0QKA4_9FLAO</name>
<keyword evidence="5" id="KW-1185">Reference proteome</keyword>
<feature type="domain" description="Protein FecR C-terminal" evidence="3">
    <location>
        <begin position="323"/>
        <end position="390"/>
    </location>
</feature>
<dbReference type="Gene3D" id="3.55.50.30">
    <property type="match status" value="1"/>
</dbReference>
<dbReference type="PANTHER" id="PTHR30273">
    <property type="entry name" value="PERIPLASMIC SIGNAL SENSOR AND SIGMA FACTOR ACTIVATOR FECR-RELATED"/>
    <property type="match status" value="1"/>
</dbReference>
<keyword evidence="1" id="KW-1133">Transmembrane helix</keyword>
<evidence type="ECO:0000256" key="1">
    <source>
        <dbReference type="SAM" id="Phobius"/>
    </source>
</evidence>
<protein>
    <submittedName>
        <fullName evidence="4">FecR family protein</fullName>
    </submittedName>
</protein>
<evidence type="ECO:0000259" key="2">
    <source>
        <dbReference type="Pfam" id="PF04773"/>
    </source>
</evidence>
<evidence type="ECO:0000259" key="3">
    <source>
        <dbReference type="Pfam" id="PF16344"/>
    </source>
</evidence>
<dbReference type="InterPro" id="IPR012373">
    <property type="entry name" value="Ferrdict_sens_TM"/>
</dbReference>
<evidence type="ECO:0000313" key="5">
    <source>
        <dbReference type="Proteomes" id="UP001165381"/>
    </source>
</evidence>
<sequence length="391" mass="44899">MQHDSTKYYISRLIYKSISKIITPEEEIILDNWLKVDENNKLYNKIIDKKQVQKKISIYNEIDTDLIFERLEKRIDEDVKPISKVKYINSVSRAFKYAAVAVIFLSLGYFYQQGYFSSKPEFVIPSEHITLELENGNIQIINEDGSTKVVDVKGNVVGTQSGTQLVYSNDIIKEKLVYNTLTVPYGKRFEIQLSDGTNVHLNAGTSLKYPVKFINGKNRQVFLNGEAFFDVTSDKKHPFIVNAEALNVEVFGTEFNVSAYPEDATTDVVLVEGSVALYNEEETLKEGVTIVPGTKGSHDKNENNISTEKVNIEIYTQWMKGGLVFRNSSFENISKKLERHYNVKIINTNEQLNKEVFNASFKEEPIDIILSYFKNSFDIEYRIEENTIYIN</sequence>
<feature type="transmembrane region" description="Helical" evidence="1">
    <location>
        <begin position="94"/>
        <end position="111"/>
    </location>
</feature>
<accession>A0ABT0QKA4</accession>
<dbReference type="Pfam" id="PF04773">
    <property type="entry name" value="FecR"/>
    <property type="match status" value="1"/>
</dbReference>
<dbReference type="Pfam" id="PF16344">
    <property type="entry name" value="FecR_C"/>
    <property type="match status" value="1"/>
</dbReference>
<evidence type="ECO:0000313" key="4">
    <source>
        <dbReference type="EMBL" id="MCL6296704.1"/>
    </source>
</evidence>
<keyword evidence="1" id="KW-0472">Membrane</keyword>
<dbReference type="RefSeq" id="WP_249974026.1">
    <property type="nucleotide sequence ID" value="NZ_JAMFLZ010000011.1"/>
</dbReference>
<dbReference type="Proteomes" id="UP001165381">
    <property type="component" value="Unassembled WGS sequence"/>
</dbReference>
<proteinExistence type="predicted"/>
<organism evidence="4 5">
    <name type="scientific">Jejuia spongiicola</name>
    <dbReference type="NCBI Taxonomy" id="2942207"/>
    <lineage>
        <taxon>Bacteria</taxon>
        <taxon>Pseudomonadati</taxon>
        <taxon>Bacteroidota</taxon>
        <taxon>Flavobacteriia</taxon>
        <taxon>Flavobacteriales</taxon>
        <taxon>Flavobacteriaceae</taxon>
        <taxon>Jejuia</taxon>
    </lineage>
</organism>
<keyword evidence="1" id="KW-0812">Transmembrane</keyword>
<gene>
    <name evidence="4" type="ORF">M3P09_16990</name>
</gene>
<dbReference type="Gene3D" id="2.60.120.1440">
    <property type="match status" value="1"/>
</dbReference>
<dbReference type="PANTHER" id="PTHR30273:SF2">
    <property type="entry name" value="PROTEIN FECR"/>
    <property type="match status" value="1"/>
</dbReference>
<dbReference type="InterPro" id="IPR006860">
    <property type="entry name" value="FecR"/>
</dbReference>
<feature type="domain" description="FecR protein" evidence="2">
    <location>
        <begin position="181"/>
        <end position="275"/>
    </location>
</feature>